<dbReference type="GO" id="GO:0043409">
    <property type="term" value="P:negative regulation of MAPK cascade"/>
    <property type="evidence" value="ECO:0007669"/>
    <property type="project" value="TreeGrafter"/>
</dbReference>
<dbReference type="HOGENOM" id="CLU_1705329_0_0_1"/>
<organism evidence="8">
    <name type="scientific">Serpula lacrymans var. lacrymans (strain S7.3)</name>
    <name type="common">Dry rot fungus</name>
    <dbReference type="NCBI Taxonomy" id="936435"/>
    <lineage>
        <taxon>Eukaryota</taxon>
        <taxon>Fungi</taxon>
        <taxon>Dikarya</taxon>
        <taxon>Basidiomycota</taxon>
        <taxon>Agaricomycotina</taxon>
        <taxon>Agaricomycetes</taxon>
        <taxon>Agaricomycetidae</taxon>
        <taxon>Boletales</taxon>
        <taxon>Coniophorineae</taxon>
        <taxon>Serpulaceae</taxon>
        <taxon>Serpula</taxon>
    </lineage>
</organism>
<dbReference type="InterPro" id="IPR016130">
    <property type="entry name" value="Tyr_Pase_AS"/>
</dbReference>
<dbReference type="PANTHER" id="PTHR10159:SF519">
    <property type="entry name" value="DUAL SPECIFICITY PROTEIN PHOSPHATASE MPK3"/>
    <property type="match status" value="1"/>
</dbReference>
<dbReference type="GO" id="GO:0033550">
    <property type="term" value="F:MAP kinase tyrosine phosphatase activity"/>
    <property type="evidence" value="ECO:0007669"/>
    <property type="project" value="TreeGrafter"/>
</dbReference>
<dbReference type="STRING" id="936435.F8QGN1"/>
<keyword evidence="8" id="KW-1185">Reference proteome</keyword>
<dbReference type="GO" id="GO:0008330">
    <property type="term" value="F:protein tyrosine/threonine phosphatase activity"/>
    <property type="evidence" value="ECO:0007669"/>
    <property type="project" value="TreeGrafter"/>
</dbReference>
<evidence type="ECO:0000313" key="8">
    <source>
        <dbReference type="Proteomes" id="UP000008063"/>
    </source>
</evidence>
<dbReference type="EC" id="3.1.3.48" evidence="2"/>
<reference evidence="8" key="1">
    <citation type="journal article" date="2011" name="Science">
        <title>The plant cell wall-decomposing machinery underlies the functional diversity of forest fungi.</title>
        <authorList>
            <person name="Eastwood D.C."/>
            <person name="Floudas D."/>
            <person name="Binder M."/>
            <person name="Majcherczyk A."/>
            <person name="Schneider P."/>
            <person name="Aerts A."/>
            <person name="Asiegbu F.O."/>
            <person name="Baker S.E."/>
            <person name="Barry K."/>
            <person name="Bendiksby M."/>
            <person name="Blumentritt M."/>
            <person name="Coutinho P.M."/>
            <person name="Cullen D."/>
            <person name="de Vries R.P."/>
            <person name="Gathman A."/>
            <person name="Goodell B."/>
            <person name="Henrissat B."/>
            <person name="Ihrmark K."/>
            <person name="Kauserud H."/>
            <person name="Kohler A."/>
            <person name="LaButti K."/>
            <person name="Lapidus A."/>
            <person name="Lavin J.L."/>
            <person name="Lee Y.-H."/>
            <person name="Lindquist E."/>
            <person name="Lilly W."/>
            <person name="Lucas S."/>
            <person name="Morin E."/>
            <person name="Murat C."/>
            <person name="Oguiza J.A."/>
            <person name="Park J."/>
            <person name="Pisabarro A.G."/>
            <person name="Riley R."/>
            <person name="Rosling A."/>
            <person name="Salamov A."/>
            <person name="Schmidt O."/>
            <person name="Schmutz J."/>
            <person name="Skrede I."/>
            <person name="Stenlid J."/>
            <person name="Wiebenga A."/>
            <person name="Xie X."/>
            <person name="Kuees U."/>
            <person name="Hibbett D.S."/>
            <person name="Hoffmeister D."/>
            <person name="Hoegberg N."/>
            <person name="Martin F."/>
            <person name="Grigoriev I.V."/>
            <person name="Watkinson S.C."/>
        </authorList>
    </citation>
    <scope>NUCLEOTIDE SEQUENCE [LARGE SCALE GENOMIC DNA]</scope>
    <source>
        <strain evidence="8">strain S7.3</strain>
    </source>
</reference>
<dbReference type="InterPro" id="IPR020422">
    <property type="entry name" value="TYR_PHOSPHATASE_DUAL_dom"/>
</dbReference>
<dbReference type="PROSITE" id="PS50056">
    <property type="entry name" value="TYR_PHOSPHATASE_2"/>
    <property type="match status" value="1"/>
</dbReference>
<evidence type="ECO:0000259" key="5">
    <source>
        <dbReference type="PROSITE" id="PS50054"/>
    </source>
</evidence>
<dbReference type="InterPro" id="IPR029021">
    <property type="entry name" value="Prot-tyrosine_phosphatase-like"/>
</dbReference>
<dbReference type="Proteomes" id="UP000008063">
    <property type="component" value="Unassembled WGS sequence"/>
</dbReference>
<dbReference type="SMART" id="SM00195">
    <property type="entry name" value="DSPc"/>
    <property type="match status" value="1"/>
</dbReference>
<dbReference type="AlphaFoldDB" id="F8QGN1"/>
<dbReference type="InterPro" id="IPR000340">
    <property type="entry name" value="Dual-sp_phosphatase_cat-dom"/>
</dbReference>
<sequence>MTWSDVPISVDEIVDGKIYIGNLSAALSLEWRSKLGISHVLSVCPEYSSTGPKHLTICVQDSEYEDLLIHLPQACQFIQSALDEGGKILVHCVMGVSRSTTVVCAYCELNDNCFNVHSVVLRITVYAIYFRLQVMATRRCCAPAAIQFIRKRRI</sequence>
<dbReference type="OMA" id="HCERGAS"/>
<evidence type="ECO:0000313" key="7">
    <source>
        <dbReference type="EMBL" id="EGN92577.1"/>
    </source>
</evidence>
<name>F8QGN1_SERL3</name>
<dbReference type="PROSITE" id="PS50054">
    <property type="entry name" value="TYR_PHOSPHATASE_DUAL"/>
    <property type="match status" value="1"/>
</dbReference>
<dbReference type="Gene3D" id="3.90.190.10">
    <property type="entry name" value="Protein tyrosine phosphatase superfamily"/>
    <property type="match status" value="1"/>
</dbReference>
<dbReference type="PROSITE" id="PS00383">
    <property type="entry name" value="TYR_PHOSPHATASE_1"/>
    <property type="match status" value="1"/>
</dbReference>
<feature type="domain" description="Tyrosine-protein phosphatase" evidence="5">
    <location>
        <begin position="9"/>
        <end position="154"/>
    </location>
</feature>
<dbReference type="Pfam" id="PF00782">
    <property type="entry name" value="DSPc"/>
    <property type="match status" value="1"/>
</dbReference>
<gene>
    <name evidence="7" type="ORF">SERLA73DRAFT_65520</name>
</gene>
<evidence type="ECO:0000256" key="3">
    <source>
        <dbReference type="ARBA" id="ARBA00022801"/>
    </source>
</evidence>
<evidence type="ECO:0000256" key="4">
    <source>
        <dbReference type="ARBA" id="ARBA00022912"/>
    </source>
</evidence>
<evidence type="ECO:0000256" key="1">
    <source>
        <dbReference type="ARBA" id="ARBA00008601"/>
    </source>
</evidence>
<accession>F8QGN1</accession>
<evidence type="ECO:0000259" key="6">
    <source>
        <dbReference type="PROSITE" id="PS50056"/>
    </source>
</evidence>
<keyword evidence="3" id="KW-0378">Hydrolase</keyword>
<dbReference type="InterPro" id="IPR000387">
    <property type="entry name" value="Tyr_Pase_dom"/>
</dbReference>
<protein>
    <recommendedName>
        <fullName evidence="2">protein-tyrosine-phosphatase</fullName>
        <ecNumber evidence="2">3.1.3.48</ecNumber>
    </recommendedName>
</protein>
<dbReference type="PANTHER" id="PTHR10159">
    <property type="entry name" value="DUAL SPECIFICITY PROTEIN PHOSPHATASE"/>
    <property type="match status" value="1"/>
</dbReference>
<evidence type="ECO:0000256" key="2">
    <source>
        <dbReference type="ARBA" id="ARBA00013064"/>
    </source>
</evidence>
<dbReference type="EMBL" id="GL945502">
    <property type="protein sequence ID" value="EGN92577.1"/>
    <property type="molecule type" value="Genomic_DNA"/>
</dbReference>
<dbReference type="GO" id="GO:0017017">
    <property type="term" value="F:MAP kinase tyrosine/serine/threonine phosphatase activity"/>
    <property type="evidence" value="ECO:0007669"/>
    <property type="project" value="TreeGrafter"/>
</dbReference>
<dbReference type="SUPFAM" id="SSF52799">
    <property type="entry name" value="(Phosphotyrosine protein) phosphatases II"/>
    <property type="match status" value="1"/>
</dbReference>
<dbReference type="GO" id="GO:0005737">
    <property type="term" value="C:cytoplasm"/>
    <property type="evidence" value="ECO:0007669"/>
    <property type="project" value="TreeGrafter"/>
</dbReference>
<dbReference type="InParanoid" id="F8QGN1"/>
<keyword evidence="4" id="KW-0904">Protein phosphatase</keyword>
<feature type="domain" description="Tyrosine specific protein phosphatases" evidence="6">
    <location>
        <begin position="69"/>
        <end position="123"/>
    </location>
</feature>
<comment type="similarity">
    <text evidence="1">Belongs to the protein-tyrosine phosphatase family. Non-receptor class dual specificity subfamily.</text>
</comment>
<proteinExistence type="inferred from homology"/>
<dbReference type="OrthoDB" id="10252009at2759"/>
<dbReference type="CDD" id="cd14498">
    <property type="entry name" value="DSP"/>
    <property type="match status" value="1"/>
</dbReference>